<dbReference type="STRING" id="1122206.SAMN02745753_04616"/>
<comment type="catalytic activity">
    <reaction evidence="3">
        <text>2 GTP = 3',3'-c-di-GMP + 2 diphosphate</text>
        <dbReference type="Rhea" id="RHEA:24898"/>
        <dbReference type="ChEBI" id="CHEBI:33019"/>
        <dbReference type="ChEBI" id="CHEBI:37565"/>
        <dbReference type="ChEBI" id="CHEBI:58805"/>
        <dbReference type="EC" id="2.7.7.65"/>
    </reaction>
</comment>
<organism evidence="6 7">
    <name type="scientific">Marinomonas polaris DSM 16579</name>
    <dbReference type="NCBI Taxonomy" id="1122206"/>
    <lineage>
        <taxon>Bacteria</taxon>
        <taxon>Pseudomonadati</taxon>
        <taxon>Pseudomonadota</taxon>
        <taxon>Gammaproteobacteria</taxon>
        <taxon>Oceanospirillales</taxon>
        <taxon>Oceanospirillaceae</taxon>
        <taxon>Marinomonas</taxon>
    </lineage>
</organism>
<dbReference type="Pfam" id="PF00990">
    <property type="entry name" value="GGDEF"/>
    <property type="match status" value="1"/>
</dbReference>
<dbReference type="PANTHER" id="PTHR45138:SF9">
    <property type="entry name" value="DIGUANYLATE CYCLASE DGCM-RELATED"/>
    <property type="match status" value="1"/>
</dbReference>
<keyword evidence="4" id="KW-0812">Transmembrane</keyword>
<dbReference type="EMBL" id="FQVF01000035">
    <property type="protein sequence ID" value="SHG86467.1"/>
    <property type="molecule type" value="Genomic_DNA"/>
</dbReference>
<evidence type="ECO:0000313" key="6">
    <source>
        <dbReference type="EMBL" id="SHG86467.1"/>
    </source>
</evidence>
<feature type="domain" description="GGDEF" evidence="5">
    <location>
        <begin position="240"/>
        <end position="375"/>
    </location>
</feature>
<evidence type="ECO:0000256" key="1">
    <source>
        <dbReference type="ARBA" id="ARBA00001946"/>
    </source>
</evidence>
<dbReference type="GO" id="GO:0052621">
    <property type="term" value="F:diguanylate cyclase activity"/>
    <property type="evidence" value="ECO:0007669"/>
    <property type="project" value="UniProtKB-EC"/>
</dbReference>
<evidence type="ECO:0000256" key="2">
    <source>
        <dbReference type="ARBA" id="ARBA00012528"/>
    </source>
</evidence>
<dbReference type="GO" id="GO:0005886">
    <property type="term" value="C:plasma membrane"/>
    <property type="evidence" value="ECO:0007669"/>
    <property type="project" value="TreeGrafter"/>
</dbReference>
<proteinExistence type="predicted"/>
<dbReference type="OrthoDB" id="9812260at2"/>
<dbReference type="InterPro" id="IPR050469">
    <property type="entry name" value="Diguanylate_Cyclase"/>
</dbReference>
<dbReference type="PANTHER" id="PTHR45138">
    <property type="entry name" value="REGULATORY COMPONENTS OF SENSORY TRANSDUCTION SYSTEM"/>
    <property type="match status" value="1"/>
</dbReference>
<dbReference type="Proteomes" id="UP000184517">
    <property type="component" value="Unassembled WGS sequence"/>
</dbReference>
<keyword evidence="7" id="KW-1185">Reference proteome</keyword>
<evidence type="ECO:0000259" key="5">
    <source>
        <dbReference type="PROSITE" id="PS50887"/>
    </source>
</evidence>
<dbReference type="GO" id="GO:0043709">
    <property type="term" value="P:cell adhesion involved in single-species biofilm formation"/>
    <property type="evidence" value="ECO:0007669"/>
    <property type="project" value="TreeGrafter"/>
</dbReference>
<dbReference type="Gene3D" id="3.30.70.270">
    <property type="match status" value="1"/>
</dbReference>
<feature type="transmembrane region" description="Helical" evidence="4">
    <location>
        <begin position="179"/>
        <end position="200"/>
    </location>
</feature>
<accession>A0A1M5NAE0</accession>
<evidence type="ECO:0000256" key="4">
    <source>
        <dbReference type="SAM" id="Phobius"/>
    </source>
</evidence>
<protein>
    <recommendedName>
        <fullName evidence="2">diguanylate cyclase</fullName>
        <ecNumber evidence="2">2.7.7.65</ecNumber>
    </recommendedName>
</protein>
<dbReference type="SUPFAM" id="SSF55073">
    <property type="entry name" value="Nucleotide cyclase"/>
    <property type="match status" value="1"/>
</dbReference>
<dbReference type="SMART" id="SM00267">
    <property type="entry name" value="GGDEF"/>
    <property type="match status" value="1"/>
</dbReference>
<dbReference type="CDD" id="cd01949">
    <property type="entry name" value="GGDEF"/>
    <property type="match status" value="1"/>
</dbReference>
<name>A0A1M5NAE0_9GAMM</name>
<dbReference type="PROSITE" id="PS50887">
    <property type="entry name" value="GGDEF"/>
    <property type="match status" value="1"/>
</dbReference>
<dbReference type="EC" id="2.7.7.65" evidence="2"/>
<dbReference type="InterPro" id="IPR029787">
    <property type="entry name" value="Nucleotide_cyclase"/>
</dbReference>
<dbReference type="AlphaFoldDB" id="A0A1M5NAE0"/>
<dbReference type="GO" id="GO:1902201">
    <property type="term" value="P:negative regulation of bacterial-type flagellum-dependent cell motility"/>
    <property type="evidence" value="ECO:0007669"/>
    <property type="project" value="TreeGrafter"/>
</dbReference>
<keyword evidence="4" id="KW-1133">Transmembrane helix</keyword>
<evidence type="ECO:0000256" key="3">
    <source>
        <dbReference type="ARBA" id="ARBA00034247"/>
    </source>
</evidence>
<sequence length="379" mass="43816">MMTTRIKQIQVRIWLVFILFLSLCIWAVSYFQQQSRQLLGSNFTALAIDITQAQEDVHLLKRSLYYLETDSPFFDVQELEKVILRIQYRSPLIDRKIRDSTIEDFVYADSIGVLSEVNMILPTVNQQIVLFEQDKSTKNILVKQLKQLELDLALTYDGLHDMIQTASDVERRLKTELTFLIWGLIATILVVVSALLFALIRLYQHKEILIIQNNRDHLTQLPNRRFITEKAQTALLNRPKKIGFAILDLDFFKKINDLYGHPAGDEVLKVIANILEHSISAPSFVARLGGEEFCILFLDKTQNEAIKICEEIRQTVEQTKIKVNNSALIHITLSTGLYHNEGERQTTFSQIYQHADQALYLAKKQGRNKLVLHDNNLEF</sequence>
<dbReference type="FunFam" id="3.30.70.270:FF:000001">
    <property type="entry name" value="Diguanylate cyclase domain protein"/>
    <property type="match status" value="1"/>
</dbReference>
<gene>
    <name evidence="6" type="ORF">SAMN02745753_04616</name>
</gene>
<feature type="transmembrane region" description="Helical" evidence="4">
    <location>
        <begin position="12"/>
        <end position="31"/>
    </location>
</feature>
<dbReference type="InterPro" id="IPR043128">
    <property type="entry name" value="Rev_trsase/Diguanyl_cyclase"/>
</dbReference>
<dbReference type="NCBIfam" id="TIGR00254">
    <property type="entry name" value="GGDEF"/>
    <property type="match status" value="1"/>
</dbReference>
<reference evidence="7" key="1">
    <citation type="submission" date="2016-11" db="EMBL/GenBank/DDBJ databases">
        <authorList>
            <person name="Varghese N."/>
            <person name="Submissions S."/>
        </authorList>
    </citation>
    <scope>NUCLEOTIDE SEQUENCE [LARGE SCALE GENOMIC DNA]</scope>
    <source>
        <strain evidence="7">DSM 16579</strain>
    </source>
</reference>
<keyword evidence="4" id="KW-0472">Membrane</keyword>
<evidence type="ECO:0000313" key="7">
    <source>
        <dbReference type="Proteomes" id="UP000184517"/>
    </source>
</evidence>
<dbReference type="InterPro" id="IPR000160">
    <property type="entry name" value="GGDEF_dom"/>
</dbReference>
<comment type="cofactor">
    <cofactor evidence="1">
        <name>Mg(2+)</name>
        <dbReference type="ChEBI" id="CHEBI:18420"/>
    </cofactor>
</comment>